<sequence>MDLYYQKHPFTPLKPAYRAKTTSLTHPRWGMIGWTGSQLDARPKSADAAFTLTSISLPNTLKLQG</sequence>
<protein>
    <submittedName>
        <fullName evidence="1">Uncharacterized protein</fullName>
    </submittedName>
</protein>
<reference evidence="1" key="1">
    <citation type="journal article" date="2021" name="Proc. Natl. Acad. Sci. U.S.A.">
        <title>A Catalog of Tens of Thousands of Viruses from Human Metagenomes Reveals Hidden Associations with Chronic Diseases.</title>
        <authorList>
            <person name="Tisza M.J."/>
            <person name="Buck C.B."/>
        </authorList>
    </citation>
    <scope>NUCLEOTIDE SEQUENCE</scope>
    <source>
        <strain evidence="1">Ctj7f2</strain>
    </source>
</reference>
<name>A0A8S5L8L9_9CAUD</name>
<organism evidence="1">
    <name type="scientific">Siphoviridae sp. ctj7f2</name>
    <dbReference type="NCBI Taxonomy" id="2823593"/>
    <lineage>
        <taxon>Viruses</taxon>
        <taxon>Duplodnaviria</taxon>
        <taxon>Heunggongvirae</taxon>
        <taxon>Uroviricota</taxon>
        <taxon>Caudoviricetes</taxon>
    </lineage>
</organism>
<evidence type="ECO:0000313" key="1">
    <source>
        <dbReference type="EMBL" id="DAD66283.1"/>
    </source>
</evidence>
<accession>A0A8S5L8L9</accession>
<proteinExistence type="predicted"/>
<dbReference type="EMBL" id="BK014656">
    <property type="protein sequence ID" value="DAD66283.1"/>
    <property type="molecule type" value="Genomic_DNA"/>
</dbReference>